<accession>A0A8E0RIN0</accession>
<dbReference type="PROSITE" id="PS50026">
    <property type="entry name" value="EGF_3"/>
    <property type="match status" value="3"/>
</dbReference>
<evidence type="ECO:0000256" key="1">
    <source>
        <dbReference type="ARBA" id="ARBA00023157"/>
    </source>
</evidence>
<feature type="domain" description="EGF-like" evidence="5">
    <location>
        <begin position="53"/>
        <end position="92"/>
    </location>
</feature>
<dbReference type="SMART" id="SM00181">
    <property type="entry name" value="EGF"/>
    <property type="match status" value="3"/>
</dbReference>
<dbReference type="GO" id="GO:0005509">
    <property type="term" value="F:calcium ion binding"/>
    <property type="evidence" value="ECO:0007669"/>
    <property type="project" value="InterPro"/>
</dbReference>
<feature type="region of interest" description="Disordered" evidence="3">
    <location>
        <begin position="17"/>
        <end position="48"/>
    </location>
</feature>
<dbReference type="SMART" id="SM00179">
    <property type="entry name" value="EGF_CA"/>
    <property type="match status" value="2"/>
</dbReference>
<dbReference type="SMART" id="SM00282">
    <property type="entry name" value="LamG"/>
    <property type="match status" value="3"/>
</dbReference>
<keyword evidence="1 2" id="KW-1015">Disulfide bond</keyword>
<dbReference type="Pfam" id="PF00054">
    <property type="entry name" value="Laminin_G_1"/>
    <property type="match status" value="1"/>
</dbReference>
<dbReference type="InterPro" id="IPR000742">
    <property type="entry name" value="EGF"/>
</dbReference>
<protein>
    <submittedName>
        <fullName evidence="6">Pikachurin</fullName>
    </submittedName>
</protein>
<dbReference type="PANTHER" id="PTHR15036">
    <property type="entry name" value="PIKACHURIN-LIKE PROTEIN"/>
    <property type="match status" value="1"/>
</dbReference>
<feature type="domain" description="Laminin G" evidence="4">
    <location>
        <begin position="351"/>
        <end position="541"/>
    </location>
</feature>
<keyword evidence="2" id="KW-0245">EGF-like domain</keyword>
<dbReference type="PANTHER" id="PTHR15036:SF85">
    <property type="entry name" value="SP2353, ISOFORM A"/>
    <property type="match status" value="1"/>
</dbReference>
<dbReference type="OrthoDB" id="10014052at2759"/>
<feature type="domain" description="Laminin G" evidence="4">
    <location>
        <begin position="583"/>
        <end position="810"/>
    </location>
</feature>
<dbReference type="Pfam" id="PF00008">
    <property type="entry name" value="EGF"/>
    <property type="match status" value="1"/>
</dbReference>
<dbReference type="InterPro" id="IPR013320">
    <property type="entry name" value="ConA-like_dom_sf"/>
</dbReference>
<dbReference type="EMBL" id="LUCM01011801">
    <property type="protein sequence ID" value="KAA0183437.1"/>
    <property type="molecule type" value="Genomic_DNA"/>
</dbReference>
<feature type="compositionally biased region" description="Polar residues" evidence="3">
    <location>
        <begin position="19"/>
        <end position="32"/>
    </location>
</feature>
<proteinExistence type="predicted"/>
<evidence type="ECO:0000259" key="4">
    <source>
        <dbReference type="PROSITE" id="PS50025"/>
    </source>
</evidence>
<dbReference type="Proteomes" id="UP000728185">
    <property type="component" value="Unassembled WGS sequence"/>
</dbReference>
<evidence type="ECO:0000313" key="6">
    <source>
        <dbReference type="EMBL" id="KAA0183437.1"/>
    </source>
</evidence>
<dbReference type="SUPFAM" id="SSF57196">
    <property type="entry name" value="EGF/Laminin"/>
    <property type="match status" value="1"/>
</dbReference>
<dbReference type="Gene3D" id="2.60.120.200">
    <property type="match status" value="3"/>
</dbReference>
<comment type="caution">
    <text evidence="6">The sequence shown here is derived from an EMBL/GenBank/DDBJ whole genome shotgun (WGS) entry which is preliminary data.</text>
</comment>
<dbReference type="InterPro" id="IPR001881">
    <property type="entry name" value="EGF-like_Ca-bd_dom"/>
</dbReference>
<comment type="caution">
    <text evidence="2">Lacks conserved residue(s) required for the propagation of feature annotation.</text>
</comment>
<dbReference type="GO" id="GO:0016020">
    <property type="term" value="C:membrane"/>
    <property type="evidence" value="ECO:0007669"/>
    <property type="project" value="UniProtKB-SubCell"/>
</dbReference>
<evidence type="ECO:0000256" key="3">
    <source>
        <dbReference type="SAM" id="MobiDB-lite"/>
    </source>
</evidence>
<gene>
    <name evidence="6" type="ORF">FBUS_03871</name>
</gene>
<reference evidence="6" key="1">
    <citation type="submission" date="2019-05" db="EMBL/GenBank/DDBJ databases">
        <title>Annotation for the trematode Fasciolopsis buski.</title>
        <authorList>
            <person name="Choi Y.-J."/>
        </authorList>
    </citation>
    <scope>NUCLEOTIDE SEQUENCE</scope>
    <source>
        <strain evidence="6">HT</strain>
        <tissue evidence="6">Whole worm</tissue>
    </source>
</reference>
<dbReference type="PROSITE" id="PS01186">
    <property type="entry name" value="EGF_2"/>
    <property type="match status" value="2"/>
</dbReference>
<evidence type="ECO:0000256" key="2">
    <source>
        <dbReference type="PROSITE-ProRule" id="PRU00076"/>
    </source>
</evidence>
<feature type="domain" description="EGF-like" evidence="5">
    <location>
        <begin position="537"/>
        <end position="575"/>
    </location>
</feature>
<dbReference type="CDD" id="cd00110">
    <property type="entry name" value="LamG"/>
    <property type="match status" value="2"/>
</dbReference>
<dbReference type="AlphaFoldDB" id="A0A8E0RIN0"/>
<dbReference type="InterPro" id="IPR050372">
    <property type="entry name" value="Neurexin-related_CASP"/>
</dbReference>
<feature type="disulfide bond" evidence="2">
    <location>
        <begin position="82"/>
        <end position="91"/>
    </location>
</feature>
<feature type="domain" description="EGF-like" evidence="5">
    <location>
        <begin position="309"/>
        <end position="346"/>
    </location>
</feature>
<dbReference type="Gene3D" id="2.10.25.10">
    <property type="entry name" value="Laminin"/>
    <property type="match status" value="3"/>
</dbReference>
<dbReference type="SUPFAM" id="SSF49899">
    <property type="entry name" value="Concanavalin A-like lectins/glucanases"/>
    <property type="match status" value="3"/>
</dbReference>
<dbReference type="PROSITE" id="PS00022">
    <property type="entry name" value="EGF_1"/>
    <property type="match status" value="3"/>
</dbReference>
<feature type="disulfide bond" evidence="2">
    <location>
        <begin position="565"/>
        <end position="574"/>
    </location>
</feature>
<name>A0A8E0RIN0_9TREM</name>
<feature type="disulfide bond" evidence="2">
    <location>
        <begin position="336"/>
        <end position="345"/>
    </location>
</feature>
<evidence type="ECO:0000313" key="7">
    <source>
        <dbReference type="Proteomes" id="UP000728185"/>
    </source>
</evidence>
<keyword evidence="7" id="KW-1185">Reference proteome</keyword>
<dbReference type="CDD" id="cd00054">
    <property type="entry name" value="EGF_CA"/>
    <property type="match status" value="3"/>
</dbReference>
<organism evidence="6 7">
    <name type="scientific">Fasciolopsis buskii</name>
    <dbReference type="NCBI Taxonomy" id="27845"/>
    <lineage>
        <taxon>Eukaryota</taxon>
        <taxon>Metazoa</taxon>
        <taxon>Spiralia</taxon>
        <taxon>Lophotrochozoa</taxon>
        <taxon>Platyhelminthes</taxon>
        <taxon>Trematoda</taxon>
        <taxon>Digenea</taxon>
        <taxon>Plagiorchiida</taxon>
        <taxon>Echinostomata</taxon>
        <taxon>Echinostomatoidea</taxon>
        <taxon>Fasciolidae</taxon>
        <taxon>Fasciolopsis</taxon>
    </lineage>
</organism>
<dbReference type="PROSITE" id="PS50025">
    <property type="entry name" value="LAM_G_DOMAIN"/>
    <property type="match status" value="2"/>
</dbReference>
<evidence type="ECO:0000259" key="5">
    <source>
        <dbReference type="PROSITE" id="PS50026"/>
    </source>
</evidence>
<dbReference type="Pfam" id="PF02210">
    <property type="entry name" value="Laminin_G_2"/>
    <property type="match status" value="1"/>
</dbReference>
<dbReference type="InterPro" id="IPR001791">
    <property type="entry name" value="Laminin_G"/>
</dbReference>
<sequence length="814" mass="90780">MEASDSNWSMVMEVEVENPSHQGNESNIATSKVNDKGNHHKPGKKENSTEYGISLPCGPLICYNGARCFRPSKGNGSNKCLCQLGFMGETCEIANHGFRFPKIEEGGYLKFLRTPHHESDRSKGIREFAVEFELKPILPSEHCLLVYYESLNKGTRMSLSTENDQLVYRRIFNKEALGSDEQPFGLTELRHSYSLRSVRSNWYHVRFGWNDRGTLFISINQNQQELTTAKLKDLFVQYIRAVPATLDELYVGGHPEIENLMQEVGLGKHIKRNCVGCIQHIRFQGYELDPRRKSFVGDAVEGFGISDCAKDVCSKVPCHNNGTCRPASGSTYECLCSFGTSGINCNMPISVHLPAYTGNSYSVYRGLQGTSRSQSSIMIAFLPHSSDGLLFYEGFSTDRRGDFIALLMISKYLTVVWDLGSGEAHIRSSTELAMDVWHTVEFWHIGREGFLRVDHASEIQSAFTVGELVQLTLKQYLYLGGHPDMDHIAASLRKWVTGDGEYHLTGFTGCIQELVLNGIPVRLVEQILHSANLRNCEQHTCSSPASACSNRGSCVPKQTSHHCSCLLGYTGSFCEEKIMLDKTTQISFKNDGYLEFSSRSFLNMINIPHFDIYMDIKTYADKDSSKSSGSAIPFKDQILLALLGDSAAEKRSLTVKLTAQGQITLYWLRYISHSEFTVETLLTNETMFAARTVINTPDIQPGHWQKVMLKRRSNDLLLYVNGSQVESVNMGRTGSTVPIFDKLLIGGLDFALPLFANDFPVVNDQTKLGVQSSPMDKKSTGFRGCIGHIHINGRPVMAGDAQFGRNVNDCADGI</sequence>